<keyword evidence="1" id="KW-0521">NADP</keyword>
<evidence type="ECO:0000256" key="2">
    <source>
        <dbReference type="ARBA" id="ARBA00023002"/>
    </source>
</evidence>
<dbReference type="PANTHER" id="PTHR47706:SF9">
    <property type="entry name" value="NMRA-LIKE DOMAIN-CONTAINING PROTEIN-RELATED"/>
    <property type="match status" value="1"/>
</dbReference>
<keyword evidence="4" id="KW-0396">Initiation factor</keyword>
<evidence type="ECO:0000259" key="3">
    <source>
        <dbReference type="Pfam" id="PF05368"/>
    </source>
</evidence>
<evidence type="ECO:0000313" key="4">
    <source>
        <dbReference type="EMBL" id="USP74745.1"/>
    </source>
</evidence>
<organism evidence="4 5">
    <name type="scientific">Curvularia clavata</name>
    <dbReference type="NCBI Taxonomy" id="95742"/>
    <lineage>
        <taxon>Eukaryota</taxon>
        <taxon>Fungi</taxon>
        <taxon>Dikarya</taxon>
        <taxon>Ascomycota</taxon>
        <taxon>Pezizomycotina</taxon>
        <taxon>Dothideomycetes</taxon>
        <taxon>Pleosporomycetidae</taxon>
        <taxon>Pleosporales</taxon>
        <taxon>Pleosporineae</taxon>
        <taxon>Pleosporaceae</taxon>
        <taxon>Curvularia</taxon>
    </lineage>
</organism>
<keyword evidence="2" id="KW-0560">Oxidoreductase</keyword>
<dbReference type="Proteomes" id="UP001056012">
    <property type="component" value="Chromosome 2"/>
</dbReference>
<dbReference type="GO" id="GO:0003743">
    <property type="term" value="F:translation initiation factor activity"/>
    <property type="evidence" value="ECO:0007669"/>
    <property type="project" value="UniProtKB-KW"/>
</dbReference>
<gene>
    <name evidence="4" type="ORF">yc1106_02019</name>
</gene>
<name>A0A9Q8Z302_CURCL</name>
<dbReference type="CDD" id="cd05259">
    <property type="entry name" value="PCBER_SDR_a"/>
    <property type="match status" value="1"/>
</dbReference>
<dbReference type="OrthoDB" id="419598at2759"/>
<keyword evidence="4" id="KW-0648">Protein biosynthesis</keyword>
<evidence type="ECO:0000313" key="5">
    <source>
        <dbReference type="Proteomes" id="UP001056012"/>
    </source>
</evidence>
<dbReference type="Gene3D" id="3.90.25.10">
    <property type="entry name" value="UDP-galactose 4-epimerase, domain 1"/>
    <property type="match status" value="1"/>
</dbReference>
<dbReference type="AlphaFoldDB" id="A0A9Q8Z302"/>
<dbReference type="InterPro" id="IPR036291">
    <property type="entry name" value="NAD(P)-bd_dom_sf"/>
</dbReference>
<feature type="domain" description="NmrA-like" evidence="3">
    <location>
        <begin position="6"/>
        <end position="262"/>
    </location>
</feature>
<dbReference type="PANTHER" id="PTHR47706">
    <property type="entry name" value="NMRA-LIKE FAMILY PROTEIN"/>
    <property type="match status" value="1"/>
</dbReference>
<sequence length="344" mass="38151">MANFSILIHGATGETGGEIIEGLLNDGSYSISALVRPQSAEKPAVKALETRGIKIVLADTAKQNAEELATLLHGYDAILSAVAAEAQLEQLVLVDAAAKAGIKRFVPCGFTTVSPPGGVMDLRNQKERVHERIWYHHIPYTIIDVGFWYQFSWPVVPSGRLDHANLLPNTTIYGDGNAPNILTDKRDIGTFVARILKDERTLNKRVFTCSEVLSQNQVYALMEEKTGEKIQPSQKSEKETMAMMVEAKAAHEADPTNPIKYFGFLDTQYAVSKYVLRDSSPENAKYLGYLDARELYPDLKPISFTTFLDDLLAGKAMFHASKYREMKAVLEGSVYKSNVDNIEI</sequence>
<dbReference type="Gene3D" id="3.40.50.720">
    <property type="entry name" value="NAD(P)-binding Rossmann-like Domain"/>
    <property type="match status" value="1"/>
</dbReference>
<evidence type="ECO:0000256" key="1">
    <source>
        <dbReference type="ARBA" id="ARBA00022857"/>
    </source>
</evidence>
<keyword evidence="5" id="KW-1185">Reference proteome</keyword>
<dbReference type="EMBL" id="CP089275">
    <property type="protein sequence ID" value="USP74745.1"/>
    <property type="molecule type" value="Genomic_DNA"/>
</dbReference>
<dbReference type="InterPro" id="IPR045312">
    <property type="entry name" value="PCBER-like"/>
</dbReference>
<proteinExistence type="predicted"/>
<dbReference type="InterPro" id="IPR008030">
    <property type="entry name" value="NmrA-like"/>
</dbReference>
<dbReference type="InterPro" id="IPR051609">
    <property type="entry name" value="NmrA/Isoflavone_reductase-like"/>
</dbReference>
<accession>A0A9Q8Z302</accession>
<dbReference type="GO" id="GO:0016491">
    <property type="term" value="F:oxidoreductase activity"/>
    <property type="evidence" value="ECO:0007669"/>
    <property type="project" value="UniProtKB-KW"/>
</dbReference>
<dbReference type="SUPFAM" id="SSF51735">
    <property type="entry name" value="NAD(P)-binding Rossmann-fold domains"/>
    <property type="match status" value="1"/>
</dbReference>
<reference evidence="4" key="1">
    <citation type="submission" date="2021-12" db="EMBL/GenBank/DDBJ databases">
        <title>Curvularia clavata genome.</title>
        <authorList>
            <person name="Cao Y."/>
        </authorList>
    </citation>
    <scope>NUCLEOTIDE SEQUENCE</scope>
    <source>
        <strain evidence="4">Yc1106</strain>
    </source>
</reference>
<dbReference type="Pfam" id="PF05368">
    <property type="entry name" value="NmrA"/>
    <property type="match status" value="1"/>
</dbReference>
<dbReference type="VEuPathDB" id="FungiDB:yc1106_02019"/>
<protein>
    <submittedName>
        <fullName evidence="4">Eukaryotic translation initiation factor eIF-4A subunit</fullName>
    </submittedName>
</protein>